<evidence type="ECO:0000256" key="1">
    <source>
        <dbReference type="SAM" id="MobiDB-lite"/>
    </source>
</evidence>
<evidence type="ECO:0000313" key="3">
    <source>
        <dbReference type="Proteomes" id="UP000756132"/>
    </source>
</evidence>
<gene>
    <name evidence="2" type="ORF">CLAFUR5_13500</name>
</gene>
<organism evidence="2 3">
    <name type="scientific">Passalora fulva</name>
    <name type="common">Tomato leaf mold</name>
    <name type="synonym">Cladosporium fulvum</name>
    <dbReference type="NCBI Taxonomy" id="5499"/>
    <lineage>
        <taxon>Eukaryota</taxon>
        <taxon>Fungi</taxon>
        <taxon>Dikarya</taxon>
        <taxon>Ascomycota</taxon>
        <taxon>Pezizomycotina</taxon>
        <taxon>Dothideomycetes</taxon>
        <taxon>Dothideomycetidae</taxon>
        <taxon>Mycosphaerellales</taxon>
        <taxon>Mycosphaerellaceae</taxon>
        <taxon>Fulvia</taxon>
    </lineage>
</organism>
<dbReference type="PANTHER" id="PTHR37332:SF1">
    <property type="entry name" value="ELMO DOMAIN-CONTAINING PROTEIN"/>
    <property type="match status" value="1"/>
</dbReference>
<accession>A0A9Q8UW82</accession>
<protein>
    <submittedName>
        <fullName evidence="2">Uncharacterized protein</fullName>
    </submittedName>
</protein>
<evidence type="ECO:0000313" key="2">
    <source>
        <dbReference type="EMBL" id="UJO24774.1"/>
    </source>
</evidence>
<feature type="compositionally biased region" description="Polar residues" evidence="1">
    <location>
        <begin position="269"/>
        <end position="286"/>
    </location>
</feature>
<dbReference type="GeneID" id="71993378"/>
<proteinExistence type="predicted"/>
<feature type="compositionally biased region" description="Gly residues" evidence="1">
    <location>
        <begin position="104"/>
        <end position="115"/>
    </location>
</feature>
<feature type="region of interest" description="Disordered" evidence="1">
    <location>
        <begin position="253"/>
        <end position="305"/>
    </location>
</feature>
<dbReference type="PANTHER" id="PTHR37332">
    <property type="entry name" value="EXPRESSED PROTEIN"/>
    <property type="match status" value="1"/>
</dbReference>
<name>A0A9Q8UW82_PASFU</name>
<feature type="compositionally biased region" description="Basic and acidic residues" evidence="1">
    <location>
        <begin position="46"/>
        <end position="56"/>
    </location>
</feature>
<feature type="compositionally biased region" description="Polar residues" evidence="1">
    <location>
        <begin position="74"/>
        <end position="83"/>
    </location>
</feature>
<dbReference type="OrthoDB" id="14339at2759"/>
<sequence length="581" mass="61488">MPAAAETSERRGIRGLFKRAAPTNAALHIAATSTTHDSSNAPAPASHHDHTSDRVPPHSHTSTTWGPHHRRDSSILSLTTSVTEGVKRSVSLRSHRTNLSSGSSFGGGLKGGGGRSTSSGNVFTPLSSHASPVEDAEAKDIIPVTISPKKERHTSTLAQHVNSKDPQAKDNAPPLKRKISLAKGLSHKFRSTEALPTLNAQALAHINLDGVKARSPPDGSYQNPLSPIPSAGAPMLVVTPGGHAPPTMTRKLSAAPADLPNPRPGVGLHTQSSFSRDISSAHSNHPNGAPLSHTPSAPTTIGGGSLNPNTIYTQIQETSAKRMVTIDYMRRLHDGDIFYFSTLHYSPAGLSAMPSLHPHKLGRRATNYFILGHSLPALLDMNCANPLEYLKALSALLVEFETFQNLSGFDASGNVTRTGRVGAMFKSGMGLNRGKGGRRSSTAIDTVGNLDPRQADLLGMPTSARNTSGDSGFPHDLSSPVNPTGHEFTYLLTPHLPFEPDFSTTLGTLCDTLIDTYGKLLDLVNGPDSCTPMVGTEFAKADKAIRKILVANVVREFEDTTRNGIKGEIAGLGKLALGGLM</sequence>
<dbReference type="RefSeq" id="XP_047769140.1">
    <property type="nucleotide sequence ID" value="XM_047912648.1"/>
</dbReference>
<reference evidence="2" key="1">
    <citation type="submission" date="2021-12" db="EMBL/GenBank/DDBJ databases">
        <authorList>
            <person name="Zaccaron A."/>
            <person name="Stergiopoulos I."/>
        </authorList>
    </citation>
    <scope>NUCLEOTIDE SEQUENCE</scope>
    <source>
        <strain evidence="2">Race5_Kim</strain>
    </source>
</reference>
<reference evidence="2" key="2">
    <citation type="journal article" date="2022" name="Microb. Genom.">
        <title>A chromosome-scale genome assembly of the tomato pathogen Cladosporium fulvum reveals a compartmentalized genome architecture and the presence of a dispensable chromosome.</title>
        <authorList>
            <person name="Zaccaron A.Z."/>
            <person name="Chen L.H."/>
            <person name="Samaras A."/>
            <person name="Stergiopoulos I."/>
        </authorList>
    </citation>
    <scope>NUCLEOTIDE SEQUENCE</scope>
    <source>
        <strain evidence="2">Race5_Kim</strain>
    </source>
</reference>
<dbReference type="EMBL" id="CP090174">
    <property type="protein sequence ID" value="UJO24774.1"/>
    <property type="molecule type" value="Genomic_DNA"/>
</dbReference>
<dbReference type="KEGG" id="ffu:CLAFUR5_13500"/>
<keyword evidence="3" id="KW-1185">Reference proteome</keyword>
<dbReference type="AlphaFoldDB" id="A0A9Q8UW82"/>
<feature type="compositionally biased region" description="Polar residues" evidence="1">
    <location>
        <begin position="121"/>
        <end position="130"/>
    </location>
</feature>
<dbReference type="Proteomes" id="UP000756132">
    <property type="component" value="Chromosome 12"/>
</dbReference>
<feature type="region of interest" description="Disordered" evidence="1">
    <location>
        <begin position="33"/>
        <end position="135"/>
    </location>
</feature>